<evidence type="ECO:0000256" key="4">
    <source>
        <dbReference type="ARBA" id="ARBA00023002"/>
    </source>
</evidence>
<dbReference type="RefSeq" id="WP_119703577.1">
    <property type="nucleotide sequence ID" value="NZ_JBHSOI010000001.1"/>
</dbReference>
<dbReference type="InterPro" id="IPR013154">
    <property type="entry name" value="ADH-like_N"/>
</dbReference>
<accession>A0A371PC14</accession>
<dbReference type="PANTHER" id="PTHR43401">
    <property type="entry name" value="L-THREONINE 3-DEHYDROGENASE"/>
    <property type="match status" value="1"/>
</dbReference>
<dbReference type="PANTHER" id="PTHR43401:SF5">
    <property type="entry name" value="ALCOHOL DEHYDROGENASE-RELATED"/>
    <property type="match status" value="1"/>
</dbReference>
<dbReference type="AlphaFoldDB" id="A0A371PC14"/>
<dbReference type="InterPro" id="IPR036291">
    <property type="entry name" value="NAD(P)-bd_dom_sf"/>
</dbReference>
<feature type="domain" description="Enoyl reductase (ER)" evidence="6">
    <location>
        <begin position="7"/>
        <end position="316"/>
    </location>
</feature>
<keyword evidence="8" id="KW-1185">Reference proteome</keyword>
<dbReference type="EMBL" id="QUBR01000001">
    <property type="protein sequence ID" value="REK73465.1"/>
    <property type="molecule type" value="Genomic_DNA"/>
</dbReference>
<evidence type="ECO:0000256" key="3">
    <source>
        <dbReference type="ARBA" id="ARBA00022833"/>
    </source>
</evidence>
<dbReference type="Proteomes" id="UP000265581">
    <property type="component" value="Unassembled WGS sequence"/>
</dbReference>
<dbReference type="SUPFAM" id="SSF51735">
    <property type="entry name" value="NAD(P)-binding Rossmann-fold domains"/>
    <property type="match status" value="1"/>
</dbReference>
<dbReference type="Pfam" id="PF08240">
    <property type="entry name" value="ADH_N"/>
    <property type="match status" value="1"/>
</dbReference>
<evidence type="ECO:0000256" key="1">
    <source>
        <dbReference type="ARBA" id="ARBA00001947"/>
    </source>
</evidence>
<dbReference type="Pfam" id="PF00107">
    <property type="entry name" value="ADH_zinc_N"/>
    <property type="match status" value="1"/>
</dbReference>
<proteinExistence type="inferred from homology"/>
<sequence length="346" mass="35795">MRAVRFDQFRQLPQVVDVLDPTCPDDGVVVQVAATGLCRSDWHGWRGHDSGIALPHVPGHELAGTITQVGSGVTSWHVGDRVTTPFVLACGSCASCRRGDHQVCDDQRQPGFTGWGSFAELVSIERAEVNLVRVPDAMSFDVAASLGCRFATAYRAVVHVGEVTEGDQVVVHGCGGVGLAAVMVAASRGATVVAVDVSPASLELAASLGAATTLDAREVDVPTAVREVTGGGADVSIDAIGHESVVLQALRGLRTRGRHVQIGLLAAGDAPLSELMAAVIAGELQVLGSHGMAAHEYPPMMDEIAAGRLHPERLILDAIGLDDVPARLAGLDQVGSGAGGVTVIRP</sequence>
<dbReference type="Gene3D" id="3.90.180.10">
    <property type="entry name" value="Medium-chain alcohol dehydrogenases, catalytic domain"/>
    <property type="match status" value="1"/>
</dbReference>
<evidence type="ECO:0000259" key="6">
    <source>
        <dbReference type="SMART" id="SM00829"/>
    </source>
</evidence>
<keyword evidence="3 5" id="KW-0862">Zinc</keyword>
<comment type="caution">
    <text evidence="7">The sequence shown here is derived from an EMBL/GenBank/DDBJ whole genome shotgun (WGS) entry which is preliminary data.</text>
</comment>
<dbReference type="InterPro" id="IPR002328">
    <property type="entry name" value="ADH_Zn_CS"/>
</dbReference>
<keyword evidence="2 5" id="KW-0479">Metal-binding</keyword>
<keyword evidence="4" id="KW-0560">Oxidoreductase</keyword>
<dbReference type="PROSITE" id="PS00059">
    <property type="entry name" value="ADH_ZINC"/>
    <property type="match status" value="1"/>
</dbReference>
<comment type="similarity">
    <text evidence="5">Belongs to the zinc-containing alcohol dehydrogenase family.</text>
</comment>
<name>A0A371PC14_9ACTN</name>
<organism evidence="7 8">
    <name type="scientific">Aeromicrobium endophyticum</name>
    <dbReference type="NCBI Taxonomy" id="2292704"/>
    <lineage>
        <taxon>Bacteria</taxon>
        <taxon>Bacillati</taxon>
        <taxon>Actinomycetota</taxon>
        <taxon>Actinomycetes</taxon>
        <taxon>Propionibacteriales</taxon>
        <taxon>Nocardioidaceae</taxon>
        <taxon>Aeromicrobium</taxon>
    </lineage>
</organism>
<dbReference type="InterPro" id="IPR050129">
    <property type="entry name" value="Zn_alcohol_dh"/>
</dbReference>
<dbReference type="GO" id="GO:0016491">
    <property type="term" value="F:oxidoreductase activity"/>
    <property type="evidence" value="ECO:0007669"/>
    <property type="project" value="UniProtKB-KW"/>
</dbReference>
<protein>
    <submittedName>
        <fullName evidence="7">Alcohol dehydrogenase</fullName>
    </submittedName>
</protein>
<dbReference type="SMART" id="SM00829">
    <property type="entry name" value="PKS_ER"/>
    <property type="match status" value="1"/>
</dbReference>
<reference evidence="7 8" key="1">
    <citation type="submission" date="2018-08" db="EMBL/GenBank/DDBJ databases">
        <title>Aeromicrobium sp. M2KJ-4, whole genome shotgun sequence.</title>
        <authorList>
            <person name="Tuo L."/>
        </authorList>
    </citation>
    <scope>NUCLEOTIDE SEQUENCE [LARGE SCALE GENOMIC DNA]</scope>
    <source>
        <strain evidence="7 8">M2KJ-4</strain>
    </source>
</reference>
<comment type="cofactor">
    <cofactor evidence="1 5">
        <name>Zn(2+)</name>
        <dbReference type="ChEBI" id="CHEBI:29105"/>
    </cofactor>
</comment>
<dbReference type="InterPro" id="IPR020843">
    <property type="entry name" value="ER"/>
</dbReference>
<evidence type="ECO:0000256" key="2">
    <source>
        <dbReference type="ARBA" id="ARBA00022723"/>
    </source>
</evidence>
<dbReference type="GO" id="GO:0008270">
    <property type="term" value="F:zinc ion binding"/>
    <property type="evidence" value="ECO:0007669"/>
    <property type="project" value="InterPro"/>
</dbReference>
<dbReference type="OrthoDB" id="5295340at2"/>
<dbReference type="SUPFAM" id="SSF50129">
    <property type="entry name" value="GroES-like"/>
    <property type="match status" value="1"/>
</dbReference>
<dbReference type="InterPro" id="IPR011032">
    <property type="entry name" value="GroES-like_sf"/>
</dbReference>
<dbReference type="InterPro" id="IPR013149">
    <property type="entry name" value="ADH-like_C"/>
</dbReference>
<gene>
    <name evidence="7" type="ORF">DX116_07935</name>
</gene>
<evidence type="ECO:0000313" key="7">
    <source>
        <dbReference type="EMBL" id="REK73465.1"/>
    </source>
</evidence>
<evidence type="ECO:0000313" key="8">
    <source>
        <dbReference type="Proteomes" id="UP000265581"/>
    </source>
</evidence>
<evidence type="ECO:0000256" key="5">
    <source>
        <dbReference type="RuleBase" id="RU361277"/>
    </source>
</evidence>